<evidence type="ECO:0000313" key="4">
    <source>
        <dbReference type="Proteomes" id="UP000249363"/>
    </source>
</evidence>
<dbReference type="EMBL" id="MIKG01000017">
    <property type="protein sequence ID" value="RAO71978.1"/>
    <property type="molecule type" value="Genomic_DNA"/>
</dbReference>
<keyword evidence="1" id="KW-0539">Nucleus</keyword>
<evidence type="ECO:0000256" key="1">
    <source>
        <dbReference type="ARBA" id="ARBA00023242"/>
    </source>
</evidence>
<evidence type="ECO:0000313" key="3">
    <source>
        <dbReference type="EMBL" id="RAO71978.1"/>
    </source>
</evidence>
<protein>
    <submittedName>
        <fullName evidence="3">Uncharacterized protein</fullName>
    </submittedName>
</protein>
<reference evidence="3 4" key="1">
    <citation type="journal article" date="2017" name="Biotechnol. Biofuels">
        <title>Differential beta-glucosidase expression as a function of carbon source availability in Talaromyces amestolkiae: a genomic and proteomic approach.</title>
        <authorList>
            <person name="de Eugenio L.I."/>
            <person name="Mendez-Liter J.A."/>
            <person name="Nieto-Dominguez M."/>
            <person name="Alonso L."/>
            <person name="Gil-Munoz J."/>
            <person name="Barriuso J."/>
            <person name="Prieto A."/>
            <person name="Martinez M.J."/>
        </authorList>
    </citation>
    <scope>NUCLEOTIDE SEQUENCE [LARGE SCALE GENOMIC DNA]</scope>
    <source>
        <strain evidence="3 4">CIB</strain>
    </source>
</reference>
<dbReference type="AlphaFoldDB" id="A0A364L834"/>
<sequence length="253" mass="28137">MLTAAILLSSYEAIAASRSSHKSHYKGALNLILTRGISARSIGLDRANFFVYLRHEITIALNDGLPLQFDPLSWNIAKPGAGASEDNIANYLMLLIGQIVNVIHSGEDSLLERRTLERQIDEWYSAVSQEFRGISYGKAVEGRPQKIFFPIPATAAAMIWFYTARILLSAKEMASDRSYGLLIEQSSKSIIQIASSVLPASVRCFAITPIYIAGKYTNDISSRIRCCLLLDAIEREIGYRTQDKIKSLEAMIR</sequence>
<name>A0A364L834_TALAM</name>
<dbReference type="GeneID" id="63797205"/>
<dbReference type="Proteomes" id="UP000249363">
    <property type="component" value="Unassembled WGS sequence"/>
</dbReference>
<dbReference type="GO" id="GO:0000976">
    <property type="term" value="F:transcription cis-regulatory region binding"/>
    <property type="evidence" value="ECO:0007669"/>
    <property type="project" value="TreeGrafter"/>
</dbReference>
<evidence type="ECO:0000256" key="2">
    <source>
        <dbReference type="SAM" id="Phobius"/>
    </source>
</evidence>
<gene>
    <name evidence="3" type="ORF">BHQ10_007990</name>
</gene>
<dbReference type="OrthoDB" id="4525710at2759"/>
<dbReference type="GO" id="GO:0005634">
    <property type="term" value="C:nucleus"/>
    <property type="evidence" value="ECO:0007669"/>
    <property type="project" value="TreeGrafter"/>
</dbReference>
<accession>A0A364L834</accession>
<feature type="transmembrane region" description="Helical" evidence="2">
    <location>
        <begin position="147"/>
        <end position="168"/>
    </location>
</feature>
<dbReference type="PANTHER" id="PTHR37534:SF9">
    <property type="entry name" value="ZN(II)2CYS6 TRANSCRIPTION FACTOR (EUROFUNG)"/>
    <property type="match status" value="1"/>
</dbReference>
<keyword evidence="2" id="KW-0472">Membrane</keyword>
<keyword evidence="2" id="KW-0812">Transmembrane</keyword>
<dbReference type="GO" id="GO:0045944">
    <property type="term" value="P:positive regulation of transcription by RNA polymerase II"/>
    <property type="evidence" value="ECO:0007669"/>
    <property type="project" value="TreeGrafter"/>
</dbReference>
<dbReference type="PANTHER" id="PTHR37534">
    <property type="entry name" value="TRANSCRIPTIONAL ACTIVATOR PROTEIN UGA3"/>
    <property type="match status" value="1"/>
</dbReference>
<organism evidence="3 4">
    <name type="scientific">Talaromyces amestolkiae</name>
    <dbReference type="NCBI Taxonomy" id="1196081"/>
    <lineage>
        <taxon>Eukaryota</taxon>
        <taxon>Fungi</taxon>
        <taxon>Dikarya</taxon>
        <taxon>Ascomycota</taxon>
        <taxon>Pezizomycotina</taxon>
        <taxon>Eurotiomycetes</taxon>
        <taxon>Eurotiomycetidae</taxon>
        <taxon>Eurotiales</taxon>
        <taxon>Trichocomaceae</taxon>
        <taxon>Talaromyces</taxon>
        <taxon>Talaromyces sect. Talaromyces</taxon>
    </lineage>
</organism>
<comment type="caution">
    <text evidence="3">The sequence shown here is derived from an EMBL/GenBank/DDBJ whole genome shotgun (WGS) entry which is preliminary data.</text>
</comment>
<keyword evidence="2" id="KW-1133">Transmembrane helix</keyword>
<keyword evidence="4" id="KW-1185">Reference proteome</keyword>
<dbReference type="GO" id="GO:0003700">
    <property type="term" value="F:DNA-binding transcription factor activity"/>
    <property type="evidence" value="ECO:0007669"/>
    <property type="project" value="TreeGrafter"/>
</dbReference>
<dbReference type="RefSeq" id="XP_040736493.1">
    <property type="nucleotide sequence ID" value="XM_040880746.1"/>
</dbReference>
<proteinExistence type="predicted"/>